<sequence length="102" mass="11072">MACLLCSSSHISLSVLKGAPRRAGPSSLVSEFIWNGSTGRFPLTGFRNSGEFSAFSKSCKAKEAMESSIVKSVQLFVKPSMTLKSLFCYFRQEYSAISTSPS</sequence>
<evidence type="ECO:0000313" key="2">
    <source>
        <dbReference type="Proteomes" id="UP001057402"/>
    </source>
</evidence>
<gene>
    <name evidence="1" type="ORF">MLD38_001614</name>
</gene>
<organism evidence="1 2">
    <name type="scientific">Melastoma candidum</name>
    <dbReference type="NCBI Taxonomy" id="119954"/>
    <lineage>
        <taxon>Eukaryota</taxon>
        <taxon>Viridiplantae</taxon>
        <taxon>Streptophyta</taxon>
        <taxon>Embryophyta</taxon>
        <taxon>Tracheophyta</taxon>
        <taxon>Spermatophyta</taxon>
        <taxon>Magnoliopsida</taxon>
        <taxon>eudicotyledons</taxon>
        <taxon>Gunneridae</taxon>
        <taxon>Pentapetalae</taxon>
        <taxon>rosids</taxon>
        <taxon>malvids</taxon>
        <taxon>Myrtales</taxon>
        <taxon>Melastomataceae</taxon>
        <taxon>Melastomatoideae</taxon>
        <taxon>Melastomateae</taxon>
        <taxon>Melastoma</taxon>
    </lineage>
</organism>
<accession>A0ACB9SDT9</accession>
<dbReference type="Proteomes" id="UP001057402">
    <property type="component" value="Chromosome 1"/>
</dbReference>
<keyword evidence="2" id="KW-1185">Reference proteome</keyword>
<name>A0ACB9SDT9_9MYRT</name>
<evidence type="ECO:0000313" key="1">
    <source>
        <dbReference type="EMBL" id="KAI4389383.1"/>
    </source>
</evidence>
<protein>
    <submittedName>
        <fullName evidence="1">Uncharacterized protein</fullName>
    </submittedName>
</protein>
<dbReference type="EMBL" id="CM042880">
    <property type="protein sequence ID" value="KAI4389383.1"/>
    <property type="molecule type" value="Genomic_DNA"/>
</dbReference>
<reference evidence="2" key="1">
    <citation type="journal article" date="2023" name="Front. Plant Sci.">
        <title>Chromosomal-level genome assembly of Melastoma candidum provides insights into trichome evolution.</title>
        <authorList>
            <person name="Zhong Y."/>
            <person name="Wu W."/>
            <person name="Sun C."/>
            <person name="Zou P."/>
            <person name="Liu Y."/>
            <person name="Dai S."/>
            <person name="Zhou R."/>
        </authorList>
    </citation>
    <scope>NUCLEOTIDE SEQUENCE [LARGE SCALE GENOMIC DNA]</scope>
</reference>
<proteinExistence type="predicted"/>
<comment type="caution">
    <text evidence="1">The sequence shown here is derived from an EMBL/GenBank/DDBJ whole genome shotgun (WGS) entry which is preliminary data.</text>
</comment>